<dbReference type="PANTHER" id="PTHR43788:SF6">
    <property type="entry name" value="DNA HELICASE B"/>
    <property type="match status" value="1"/>
</dbReference>
<dbReference type="RefSeq" id="WP_184133237.1">
    <property type="nucleotide sequence ID" value="NZ_JACHKT010000009.1"/>
</dbReference>
<dbReference type="Gene3D" id="3.40.50.300">
    <property type="entry name" value="P-loop containing nucleotide triphosphate hydrolases"/>
    <property type="match status" value="2"/>
</dbReference>
<dbReference type="CDD" id="cd18809">
    <property type="entry name" value="SF1_C_RecD"/>
    <property type="match status" value="1"/>
</dbReference>
<name>A0A841EFU1_9BACT</name>
<feature type="domain" description="UvrD-like helicase C-terminal" evidence="3">
    <location>
        <begin position="419"/>
        <end position="469"/>
    </location>
</feature>
<dbReference type="CDD" id="cd17933">
    <property type="entry name" value="DEXSc_RecD-like"/>
    <property type="match status" value="1"/>
</dbReference>
<comment type="caution">
    <text evidence="4">The sequence shown here is derived from an EMBL/GenBank/DDBJ whole genome shotgun (WGS) entry which is preliminary data.</text>
</comment>
<dbReference type="SUPFAM" id="SSF52540">
    <property type="entry name" value="P-loop containing nucleoside triphosphate hydrolases"/>
    <property type="match status" value="2"/>
</dbReference>
<evidence type="ECO:0000259" key="3">
    <source>
        <dbReference type="Pfam" id="PF13538"/>
    </source>
</evidence>
<dbReference type="EC" id="3.1.11.5" evidence="4"/>
<dbReference type="InterPro" id="IPR050534">
    <property type="entry name" value="Coronavir_polyprotein_1ab"/>
</dbReference>
<evidence type="ECO:0000256" key="1">
    <source>
        <dbReference type="ARBA" id="ARBA00022741"/>
    </source>
</evidence>
<dbReference type="EMBL" id="JACHKT010000009">
    <property type="protein sequence ID" value="MBB6003057.1"/>
    <property type="molecule type" value="Genomic_DNA"/>
</dbReference>
<proteinExistence type="predicted"/>
<accession>A0A841EFU1</accession>
<dbReference type="InterPro" id="IPR027785">
    <property type="entry name" value="UvrD-like_helicase_C"/>
</dbReference>
<dbReference type="Pfam" id="PF13604">
    <property type="entry name" value="AAA_30"/>
    <property type="match status" value="1"/>
</dbReference>
<protein>
    <submittedName>
        <fullName evidence="4">Exodeoxyribonuclease-5</fullName>
        <ecNumber evidence="4">3.1.11.5</ecNumber>
    </submittedName>
</protein>
<gene>
    <name evidence="4" type="ORF">HNP25_001709</name>
</gene>
<organism evidence="4 5">
    <name type="scientific">Arcicella rosea</name>
    <dbReference type="NCBI Taxonomy" id="502909"/>
    <lineage>
        <taxon>Bacteria</taxon>
        <taxon>Pseudomonadati</taxon>
        <taxon>Bacteroidota</taxon>
        <taxon>Cytophagia</taxon>
        <taxon>Cytophagales</taxon>
        <taxon>Flectobacillaceae</taxon>
        <taxon>Arcicella</taxon>
    </lineage>
</organism>
<evidence type="ECO:0000313" key="4">
    <source>
        <dbReference type="EMBL" id="MBB6003057.1"/>
    </source>
</evidence>
<dbReference type="GO" id="GO:0008854">
    <property type="term" value="F:exodeoxyribonuclease V activity"/>
    <property type="evidence" value="ECO:0007669"/>
    <property type="project" value="UniProtKB-EC"/>
</dbReference>
<keyword evidence="4" id="KW-0378">Hydrolase</keyword>
<dbReference type="AlphaFoldDB" id="A0A841EFU1"/>
<dbReference type="GO" id="GO:0003678">
    <property type="term" value="F:DNA helicase activity"/>
    <property type="evidence" value="ECO:0007669"/>
    <property type="project" value="UniProtKB-ARBA"/>
</dbReference>
<evidence type="ECO:0000256" key="2">
    <source>
        <dbReference type="ARBA" id="ARBA00022840"/>
    </source>
</evidence>
<reference evidence="4 5" key="1">
    <citation type="submission" date="2020-08" db="EMBL/GenBank/DDBJ databases">
        <title>Functional genomics of gut bacteria from endangered species of beetles.</title>
        <authorList>
            <person name="Carlos-Shanley C."/>
        </authorList>
    </citation>
    <scope>NUCLEOTIDE SEQUENCE [LARGE SCALE GENOMIC DNA]</scope>
    <source>
        <strain evidence="4 5">S00070</strain>
    </source>
</reference>
<keyword evidence="5" id="KW-1185">Reference proteome</keyword>
<dbReference type="PANTHER" id="PTHR43788">
    <property type="entry name" value="DNA2/NAM7 HELICASE FAMILY MEMBER"/>
    <property type="match status" value="1"/>
</dbReference>
<keyword evidence="2" id="KW-0067">ATP-binding</keyword>
<evidence type="ECO:0000313" key="5">
    <source>
        <dbReference type="Proteomes" id="UP000524404"/>
    </source>
</evidence>
<dbReference type="Pfam" id="PF13538">
    <property type="entry name" value="UvrD_C_2"/>
    <property type="match status" value="1"/>
</dbReference>
<dbReference type="Proteomes" id="UP000524404">
    <property type="component" value="Unassembled WGS sequence"/>
</dbReference>
<sequence>MSTEKPTPSFLLRQKFPFEPTNGQIDLFQKMDKFIPNQDDFGPLCFLLKGYAGTGKTTVLSTIMKVLPKFGYKAILLAPTGRAAKVMSNYSKTKALTIHKKIYRQVANQYTGSLEFQLQNNYATKTIFIIDEASMISDDAEFGTPGLLTDLMKFIFSHPELDYNFNKVIFVGDTAQLPPVGKLMSPALEKGYMESQFHLGIMEQELTEVMRQDADSGILFNATNLRDILKDEKPQISFNTKGFKDFFKMTGEKLEDGLNYAYRKFGRENTIILTRSNKTAVQYNRYIRQQIFSMEDELSTGDLLMIVRNNYHWLGEDSPAGFLANGDFVEVMKIRGIEEMHGFRFATLTLRLLDYEEHPHIEAKVMLSTLYTNTPAMSKDENKALYDSVSADYGHIASKKHRNEDIRKDPYLNALQVKFAYALTCHKSQGGQWNAVFVEQGYLTDENINEDFIRWLYTAVTRATHEVFLLNFHADFFD</sequence>
<keyword evidence="1" id="KW-0547">Nucleotide-binding</keyword>
<dbReference type="GO" id="GO:0005524">
    <property type="term" value="F:ATP binding"/>
    <property type="evidence" value="ECO:0007669"/>
    <property type="project" value="UniProtKB-KW"/>
</dbReference>
<dbReference type="InterPro" id="IPR027417">
    <property type="entry name" value="P-loop_NTPase"/>
</dbReference>